<sequence length="258" mass="28400">MPKRRVLGILWDIDNVPVFKKSNPSTPTLPTVDSELEASFSERVLVDCAVFSNRLLSVGRSFWTDEPEITEFRAYGNSNAFRLQVLRDSLERCGVKCFQVSDLDQAADLELSSYLRSFVSDYAEDDVVVIVVSRDKGFLPAFEYAKGRGCRTVALANFKLKPTQGMNSLKGSPIAASPGVDAMLVWDNTKTTAVTAAESAVVSSFLEHSTVSNSSVGTVVGGCFKSLEMAHRFDFAHVWEAQPPLDPKLPFVKCFLAR</sequence>
<protein>
    <recommendedName>
        <fullName evidence="1">NYN domain-containing protein</fullName>
    </recommendedName>
</protein>
<dbReference type="EMBL" id="LGRX02012506">
    <property type="protein sequence ID" value="KAK3267286.1"/>
    <property type="molecule type" value="Genomic_DNA"/>
</dbReference>
<proteinExistence type="predicted"/>
<evidence type="ECO:0000313" key="2">
    <source>
        <dbReference type="EMBL" id="KAK3267286.1"/>
    </source>
</evidence>
<organism evidence="2 3">
    <name type="scientific">Cymbomonas tetramitiformis</name>
    <dbReference type="NCBI Taxonomy" id="36881"/>
    <lineage>
        <taxon>Eukaryota</taxon>
        <taxon>Viridiplantae</taxon>
        <taxon>Chlorophyta</taxon>
        <taxon>Pyramimonadophyceae</taxon>
        <taxon>Pyramimonadales</taxon>
        <taxon>Pyramimonadaceae</taxon>
        <taxon>Cymbomonas</taxon>
    </lineage>
</organism>
<keyword evidence="3" id="KW-1185">Reference proteome</keyword>
<dbReference type="AlphaFoldDB" id="A0AAE0L084"/>
<feature type="domain" description="NYN" evidence="1">
    <location>
        <begin position="8"/>
        <end position="157"/>
    </location>
</feature>
<gene>
    <name evidence="2" type="ORF">CYMTET_24144</name>
</gene>
<accession>A0AAE0L084</accession>
<reference evidence="2 3" key="1">
    <citation type="journal article" date="2015" name="Genome Biol. Evol.">
        <title>Comparative Genomics of a Bacterivorous Green Alga Reveals Evolutionary Causalities and Consequences of Phago-Mixotrophic Mode of Nutrition.</title>
        <authorList>
            <person name="Burns J.A."/>
            <person name="Paasch A."/>
            <person name="Narechania A."/>
            <person name="Kim E."/>
        </authorList>
    </citation>
    <scope>NUCLEOTIDE SEQUENCE [LARGE SCALE GENOMIC DNA]</scope>
    <source>
        <strain evidence="2 3">PLY_AMNH</strain>
    </source>
</reference>
<evidence type="ECO:0000313" key="3">
    <source>
        <dbReference type="Proteomes" id="UP001190700"/>
    </source>
</evidence>
<dbReference type="Proteomes" id="UP001190700">
    <property type="component" value="Unassembled WGS sequence"/>
</dbReference>
<dbReference type="Pfam" id="PF01936">
    <property type="entry name" value="NYN"/>
    <property type="match status" value="1"/>
</dbReference>
<dbReference type="GO" id="GO:0004540">
    <property type="term" value="F:RNA nuclease activity"/>
    <property type="evidence" value="ECO:0007669"/>
    <property type="project" value="InterPro"/>
</dbReference>
<evidence type="ECO:0000259" key="1">
    <source>
        <dbReference type="Pfam" id="PF01936"/>
    </source>
</evidence>
<dbReference type="InterPro" id="IPR021139">
    <property type="entry name" value="NYN"/>
</dbReference>
<comment type="caution">
    <text evidence="2">The sequence shown here is derived from an EMBL/GenBank/DDBJ whole genome shotgun (WGS) entry which is preliminary data.</text>
</comment>
<name>A0AAE0L084_9CHLO</name>